<proteinExistence type="predicted"/>
<comment type="caution">
    <text evidence="1">The sequence shown here is derived from an EMBL/GenBank/DDBJ whole genome shotgun (WGS) entry which is preliminary data.</text>
</comment>
<evidence type="ECO:0000313" key="2">
    <source>
        <dbReference type="Proteomes" id="UP000004814"/>
    </source>
</evidence>
<dbReference type="PATRIC" id="fig|396597.7.peg.7194"/>
<gene>
    <name evidence="1" type="ORF">BamMEX5DRAFT_1183</name>
</gene>
<dbReference type="EMBL" id="ABLK01000023">
    <property type="protein sequence ID" value="EDT43060.1"/>
    <property type="molecule type" value="Genomic_DNA"/>
</dbReference>
<name>B1T067_9BURK</name>
<dbReference type="AlphaFoldDB" id="B1T067"/>
<sequence>MLLHGARLLGGGHRYSGLSNRSALRSLHYIAGGNFYAIGESLHVDPGQPEP</sequence>
<organism evidence="1 2">
    <name type="scientific">Burkholderia ambifaria MEX-5</name>
    <dbReference type="NCBI Taxonomy" id="396597"/>
    <lineage>
        <taxon>Bacteria</taxon>
        <taxon>Pseudomonadati</taxon>
        <taxon>Pseudomonadota</taxon>
        <taxon>Betaproteobacteria</taxon>
        <taxon>Burkholderiales</taxon>
        <taxon>Burkholderiaceae</taxon>
        <taxon>Burkholderia</taxon>
        <taxon>Burkholderia cepacia complex</taxon>
    </lineage>
</organism>
<evidence type="ECO:0000313" key="1">
    <source>
        <dbReference type="EMBL" id="EDT43060.1"/>
    </source>
</evidence>
<dbReference type="Proteomes" id="UP000004814">
    <property type="component" value="Unassembled WGS sequence"/>
</dbReference>
<protein>
    <submittedName>
        <fullName evidence="1">Uncharacterized protein</fullName>
    </submittedName>
</protein>
<reference evidence="1 2" key="1">
    <citation type="submission" date="2008-03" db="EMBL/GenBank/DDBJ databases">
        <title>Sequencing of the draft genome and assembly of Burkholderia ambifaria MEX-5.</title>
        <authorList>
            <consortium name="US DOE Joint Genome Institute (JGI-PGF)"/>
            <person name="Copeland A."/>
            <person name="Lucas S."/>
            <person name="Lapidus A."/>
            <person name="Glavina del Rio T."/>
            <person name="Dalin E."/>
            <person name="Tice H."/>
            <person name="Bruce D."/>
            <person name="Goodwin L."/>
            <person name="Pitluck S."/>
            <person name="Larimer F."/>
            <person name="Land M.L."/>
            <person name="Hauser L."/>
            <person name="Tiedje J."/>
            <person name="Richardson P."/>
        </authorList>
    </citation>
    <scope>NUCLEOTIDE SEQUENCE [LARGE SCALE GENOMIC DNA]</scope>
    <source>
        <strain evidence="1 2">MEX-5</strain>
    </source>
</reference>
<accession>B1T067</accession>